<proteinExistence type="predicted"/>
<comment type="caution">
    <text evidence="1">The sequence shown here is derived from an EMBL/GenBank/DDBJ whole genome shotgun (WGS) entry which is preliminary data.</text>
</comment>
<sequence length="32" mass="3706">MTVLPTGQREDLTADIEVRIEYSETHITDRDT</sequence>
<keyword evidence="2" id="KW-1185">Reference proteome</keyword>
<accession>A0AAE4CRN3</accession>
<gene>
    <name evidence="1" type="ORF">JOF55_004064</name>
</gene>
<evidence type="ECO:0000313" key="1">
    <source>
        <dbReference type="EMBL" id="MDR7303883.1"/>
    </source>
</evidence>
<dbReference type="AlphaFoldDB" id="A0AAE4CRN3"/>
<reference evidence="1" key="1">
    <citation type="submission" date="2023-07" db="EMBL/GenBank/DDBJ databases">
        <title>Sequencing the genomes of 1000 actinobacteria strains.</title>
        <authorList>
            <person name="Klenk H.-P."/>
        </authorList>
    </citation>
    <scope>NUCLEOTIDE SEQUENCE</scope>
    <source>
        <strain evidence="1">DSM 45977</strain>
    </source>
</reference>
<protein>
    <submittedName>
        <fullName evidence="1">Uncharacterized protein</fullName>
    </submittedName>
</protein>
<dbReference type="EMBL" id="JAVDXW010000001">
    <property type="protein sequence ID" value="MDR7303883.1"/>
    <property type="molecule type" value="Genomic_DNA"/>
</dbReference>
<name>A0AAE4CRN3_9ACTN</name>
<evidence type="ECO:0000313" key="2">
    <source>
        <dbReference type="Proteomes" id="UP001180845"/>
    </source>
</evidence>
<organism evidence="1 2">
    <name type="scientific">Haloactinomyces albus</name>
    <dbReference type="NCBI Taxonomy" id="1352928"/>
    <lineage>
        <taxon>Bacteria</taxon>
        <taxon>Bacillati</taxon>
        <taxon>Actinomycetota</taxon>
        <taxon>Actinomycetes</taxon>
        <taxon>Actinopolysporales</taxon>
        <taxon>Actinopolysporaceae</taxon>
        <taxon>Haloactinomyces</taxon>
    </lineage>
</organism>
<dbReference type="Proteomes" id="UP001180845">
    <property type="component" value="Unassembled WGS sequence"/>
</dbReference>